<organism evidence="3 4">
    <name type="scientific">Methylococcus capsulatus</name>
    <dbReference type="NCBI Taxonomy" id="414"/>
    <lineage>
        <taxon>Bacteria</taxon>
        <taxon>Pseudomonadati</taxon>
        <taxon>Pseudomonadota</taxon>
        <taxon>Gammaproteobacteria</taxon>
        <taxon>Methylococcales</taxon>
        <taxon>Methylococcaceae</taxon>
        <taxon>Methylococcus</taxon>
    </lineage>
</organism>
<dbReference type="Gene3D" id="3.40.50.2000">
    <property type="entry name" value="Glycogen Phosphorylase B"/>
    <property type="match status" value="2"/>
</dbReference>
<dbReference type="SUPFAM" id="SSF53756">
    <property type="entry name" value="UDP-Glycosyltransferase/glycogen phosphorylase"/>
    <property type="match status" value="1"/>
</dbReference>
<feature type="domain" description="Glycosyl transferase family 1" evidence="1">
    <location>
        <begin position="172"/>
        <end position="326"/>
    </location>
</feature>
<dbReference type="GO" id="GO:1901135">
    <property type="term" value="P:carbohydrate derivative metabolic process"/>
    <property type="evidence" value="ECO:0007669"/>
    <property type="project" value="UniProtKB-ARBA"/>
</dbReference>
<dbReference type="InterPro" id="IPR001296">
    <property type="entry name" value="Glyco_trans_1"/>
</dbReference>
<dbReference type="EMBL" id="OX458332">
    <property type="protein sequence ID" value="CAI8782280.1"/>
    <property type="molecule type" value="Genomic_DNA"/>
</dbReference>
<dbReference type="PANTHER" id="PTHR12526:SF631">
    <property type="entry name" value="BLL6306 PROTEIN"/>
    <property type="match status" value="1"/>
</dbReference>
<feature type="domain" description="Glycosyltransferase subfamily 4-like N-terminal" evidence="2">
    <location>
        <begin position="43"/>
        <end position="157"/>
    </location>
</feature>
<dbReference type="GO" id="GO:0016757">
    <property type="term" value="F:glycosyltransferase activity"/>
    <property type="evidence" value="ECO:0007669"/>
    <property type="project" value="InterPro"/>
</dbReference>
<dbReference type="RefSeq" id="WP_026046034.1">
    <property type="nucleotide sequence ID" value="NZ_CP079096.1"/>
</dbReference>
<evidence type="ECO:0000259" key="1">
    <source>
        <dbReference type="Pfam" id="PF00534"/>
    </source>
</evidence>
<protein>
    <submittedName>
        <fullName evidence="3">Glycosyl transferase, group 1 family protein</fullName>
    </submittedName>
</protein>
<reference evidence="3" key="1">
    <citation type="submission" date="2023-03" db="EMBL/GenBank/DDBJ databases">
        <authorList>
            <person name="Pearce D."/>
        </authorList>
    </citation>
    <scope>NUCLEOTIDE SEQUENCE</scope>
    <source>
        <strain evidence="3">Mc</strain>
    </source>
</reference>
<dbReference type="InterPro" id="IPR028098">
    <property type="entry name" value="Glyco_trans_4-like_N"/>
</dbReference>
<sequence>MRRVLMIGPGTNGGIAAVVDACLEPEFVSHWRIERLCSYEGPALPTQLRVMAAAGIRLLTRLLARRLAIVHAHSASRGSFWRKSVLCALADLFGVPYVFHVHSGEFGVFYGSECGPAAKWWIRRTLRRAACVIALTEAWSKVLLAIEPRASVRVIGNPVRVPDALPTEGGSGRPQVLFLGRLREKKGVFDLVRAIPLVLKRVPDAVFTLAGVGETEAVRRLALELGVSDAVRLPGWIGGGDKDAELSAARVLVLPSYFEGLPVCILEAMAAGVPVVATPVGGIPELLGEGECGLLVPPGDVQALAESLVVALEDTGLRRRLRESAFHRAVNYHAIRGVLRQLDAVYRSVTAAGRADAASR</sequence>
<dbReference type="PANTHER" id="PTHR12526">
    <property type="entry name" value="GLYCOSYLTRANSFERASE"/>
    <property type="match status" value="1"/>
</dbReference>
<dbReference type="AlphaFoldDB" id="A0AA35UU03"/>
<evidence type="ECO:0000313" key="3">
    <source>
        <dbReference type="EMBL" id="CAI8782280.1"/>
    </source>
</evidence>
<dbReference type="CDD" id="cd03801">
    <property type="entry name" value="GT4_PimA-like"/>
    <property type="match status" value="1"/>
</dbReference>
<evidence type="ECO:0000313" key="4">
    <source>
        <dbReference type="Proteomes" id="UP001158598"/>
    </source>
</evidence>
<dbReference type="Pfam" id="PF00534">
    <property type="entry name" value="Glycos_transf_1"/>
    <property type="match status" value="1"/>
</dbReference>
<accession>A0AA35UU03</accession>
<dbReference type="Pfam" id="PF13579">
    <property type="entry name" value="Glyco_trans_4_4"/>
    <property type="match status" value="1"/>
</dbReference>
<name>A0AA35UU03_METCP</name>
<gene>
    <name evidence="3" type="ORF">MCNOR_1228</name>
</gene>
<dbReference type="Proteomes" id="UP001158598">
    <property type="component" value="Chromosome"/>
</dbReference>
<evidence type="ECO:0000259" key="2">
    <source>
        <dbReference type="Pfam" id="PF13579"/>
    </source>
</evidence>
<proteinExistence type="predicted"/>
<keyword evidence="3" id="KW-0808">Transferase</keyword>